<keyword evidence="3" id="KW-1185">Reference proteome</keyword>
<name>A0AA38TGG9_9ASTR</name>
<dbReference type="InterPro" id="IPR026960">
    <property type="entry name" value="RVT-Znf"/>
</dbReference>
<reference evidence="2" key="1">
    <citation type="submission" date="2023-03" db="EMBL/GenBank/DDBJ databases">
        <title>Chromosome-scale reference genome and RAD-based genetic map of yellow starthistle (Centaurea solstitialis) reveal putative structural variation and QTLs associated with invader traits.</title>
        <authorList>
            <person name="Reatini B."/>
            <person name="Cang F.A."/>
            <person name="Jiang Q."/>
            <person name="Mckibben M.T.W."/>
            <person name="Barker M.S."/>
            <person name="Rieseberg L.H."/>
            <person name="Dlugosch K.M."/>
        </authorList>
    </citation>
    <scope>NUCLEOTIDE SEQUENCE</scope>
    <source>
        <strain evidence="2">CAN-66</strain>
        <tissue evidence="2">Leaf</tissue>
    </source>
</reference>
<comment type="caution">
    <text evidence="2">The sequence shown here is derived from an EMBL/GenBank/DDBJ whole genome shotgun (WGS) entry which is preliminary data.</text>
</comment>
<feature type="domain" description="Reverse transcriptase zinc-binding" evidence="1">
    <location>
        <begin position="86"/>
        <end position="147"/>
    </location>
</feature>
<dbReference type="AlphaFoldDB" id="A0AA38TGG9"/>
<evidence type="ECO:0000313" key="3">
    <source>
        <dbReference type="Proteomes" id="UP001172457"/>
    </source>
</evidence>
<dbReference type="Pfam" id="PF13966">
    <property type="entry name" value="zf-RVT"/>
    <property type="match status" value="1"/>
</dbReference>
<sequence>MDLNVADVYPLLSLVQDNRKCCLRLLQKDFLKVNIPIQSWFQPNGLTSNPDREWNWALDPSGIYTASSLRRAFDDFYLQTHLNSLFQWNSWIPSKVNILVWRISHCRLPTKPNLEKRGVPLVSLSCPLCNNCDESEDHLFRDCSFSNLILQKLCSWWNIDFKMILDHPRLFDWADVLSYKGDKKRLSQGFCTPSSGLFGKLGTTKFSRLHRILLKIACLPISKLSLFSGLNKGISAPCLDSIPMACNSVANRWDWVCTISNDLRFESRHFHSHNR</sequence>
<gene>
    <name evidence="2" type="ORF">OSB04_009415</name>
</gene>
<proteinExistence type="predicted"/>
<evidence type="ECO:0000313" key="2">
    <source>
        <dbReference type="EMBL" id="KAJ9554801.1"/>
    </source>
</evidence>
<accession>A0AA38TGG9</accession>
<dbReference type="EMBL" id="JARYMX010000003">
    <property type="protein sequence ID" value="KAJ9554801.1"/>
    <property type="molecule type" value="Genomic_DNA"/>
</dbReference>
<protein>
    <recommendedName>
        <fullName evidence="1">Reverse transcriptase zinc-binding domain-containing protein</fullName>
    </recommendedName>
</protein>
<evidence type="ECO:0000259" key="1">
    <source>
        <dbReference type="Pfam" id="PF13966"/>
    </source>
</evidence>
<dbReference type="Proteomes" id="UP001172457">
    <property type="component" value="Chromosome 3"/>
</dbReference>
<organism evidence="2 3">
    <name type="scientific">Centaurea solstitialis</name>
    <name type="common">yellow star-thistle</name>
    <dbReference type="NCBI Taxonomy" id="347529"/>
    <lineage>
        <taxon>Eukaryota</taxon>
        <taxon>Viridiplantae</taxon>
        <taxon>Streptophyta</taxon>
        <taxon>Embryophyta</taxon>
        <taxon>Tracheophyta</taxon>
        <taxon>Spermatophyta</taxon>
        <taxon>Magnoliopsida</taxon>
        <taxon>eudicotyledons</taxon>
        <taxon>Gunneridae</taxon>
        <taxon>Pentapetalae</taxon>
        <taxon>asterids</taxon>
        <taxon>campanulids</taxon>
        <taxon>Asterales</taxon>
        <taxon>Asteraceae</taxon>
        <taxon>Carduoideae</taxon>
        <taxon>Cardueae</taxon>
        <taxon>Centaureinae</taxon>
        <taxon>Centaurea</taxon>
    </lineage>
</organism>